<evidence type="ECO:0000256" key="6">
    <source>
        <dbReference type="ARBA" id="ARBA00022692"/>
    </source>
</evidence>
<dbReference type="CDD" id="cd00310">
    <property type="entry name" value="ATP-synt_Fo_a_6"/>
    <property type="match status" value="1"/>
</dbReference>
<dbReference type="Gene3D" id="1.20.120.220">
    <property type="entry name" value="ATP synthase, F0 complex, subunit A"/>
    <property type="match status" value="1"/>
</dbReference>
<organism evidence="15">
    <name type="scientific">Pneumocystis canis</name>
    <dbReference type="NCBI Taxonomy" id="2698477"/>
    <lineage>
        <taxon>Eukaryota</taxon>
        <taxon>Fungi</taxon>
        <taxon>Dikarya</taxon>
        <taxon>Ascomycota</taxon>
        <taxon>Taphrinomycotina</taxon>
        <taxon>Pneumocystomycetes</taxon>
        <taxon>Pneumocystaceae</taxon>
        <taxon>Pneumocystis</taxon>
    </lineage>
</organism>
<keyword evidence="5" id="KW-0138">CF(0)</keyword>
<dbReference type="Pfam" id="PF00119">
    <property type="entry name" value="ATP-synt_A"/>
    <property type="match status" value="1"/>
</dbReference>
<evidence type="ECO:0000313" key="15">
    <source>
        <dbReference type="EMBL" id="QTK22377.1"/>
    </source>
</evidence>
<dbReference type="HAMAP" id="MF_01393">
    <property type="entry name" value="ATP_synth_a_bact"/>
    <property type="match status" value="1"/>
</dbReference>
<dbReference type="GO" id="GO:0046933">
    <property type="term" value="F:proton-transporting ATP synthase activity, rotational mechanism"/>
    <property type="evidence" value="ECO:0007669"/>
    <property type="project" value="TreeGrafter"/>
</dbReference>
<dbReference type="NCBIfam" id="TIGR01131">
    <property type="entry name" value="ATP_synt_6_or_A"/>
    <property type="match status" value="1"/>
</dbReference>
<dbReference type="EMBL" id="MT726217">
    <property type="protein sequence ID" value="QTK22377.1"/>
    <property type="molecule type" value="Genomic_DNA"/>
</dbReference>
<feature type="transmembrane region" description="Helical" evidence="13">
    <location>
        <begin position="37"/>
        <end position="55"/>
    </location>
</feature>
<evidence type="ECO:0000256" key="1">
    <source>
        <dbReference type="ARBA" id="ARBA00004448"/>
    </source>
</evidence>
<dbReference type="AlphaFoldDB" id="A0A8A6W5M0"/>
<keyword evidence="4" id="KW-0813">Transport</keyword>
<proteinExistence type="inferred from homology"/>
<sequence>MLHSTHIRSPLDQFEIYSLISLDIPYLGYTQLSLTNIGIYFLIIVLVLYGFNLLTNNNNKIISSRWNLCNESLYFTVLNIVENQIGSKGLYYFPALYSLFMFILASNFIGMIPYSFAVTSHLIFTVALSSTILIGVTLLGLKLHGLNFFSFFVPSGVPIPLIPFLTAIEFILYLSRGLSLGIRLGANVMAGHMLMKIIAGFIYKIMISGFIFFILGLIPLVLLIAISGLELAIAFIQAYVFIVLTSSYIKDSIHLH</sequence>
<dbReference type="InterPro" id="IPR000568">
    <property type="entry name" value="ATP_synth_F0_asu"/>
</dbReference>
<comment type="subcellular location">
    <subcellularLocation>
        <location evidence="1 12">Mitochondrion inner membrane</location>
        <topology evidence="1 12">Multi-pass membrane protein</topology>
    </subcellularLocation>
</comment>
<dbReference type="EMBL" id="MT726215">
    <property type="protein sequence ID" value="QTK22347.1"/>
    <property type="molecule type" value="Genomic_DNA"/>
</dbReference>
<keyword evidence="10 13" id="KW-0472">Membrane</keyword>
<keyword evidence="9" id="KW-0406">Ion transport</keyword>
<comment type="similarity">
    <text evidence="2">Belongs to the ATPase A chain family.</text>
</comment>
<evidence type="ECO:0000256" key="4">
    <source>
        <dbReference type="ARBA" id="ARBA00022448"/>
    </source>
</evidence>
<geneLocation type="mitochondrion" evidence="15"/>
<dbReference type="FunFam" id="1.20.120.220:FF:000003">
    <property type="entry name" value="ATP synthase subunit a"/>
    <property type="match status" value="1"/>
</dbReference>
<evidence type="ECO:0000256" key="13">
    <source>
        <dbReference type="SAM" id="Phobius"/>
    </source>
</evidence>
<keyword evidence="6 13" id="KW-0812">Transmembrane</keyword>
<feature type="transmembrane region" description="Helical" evidence="13">
    <location>
        <begin position="148"/>
        <end position="174"/>
    </location>
</feature>
<dbReference type="InterPro" id="IPR045083">
    <property type="entry name" value="ATP_synth_F0_asu_bact/mt"/>
</dbReference>
<dbReference type="InterPro" id="IPR035908">
    <property type="entry name" value="F0_ATP_A_sf"/>
</dbReference>
<protein>
    <recommendedName>
        <fullName evidence="3 12">ATP synthase subunit a</fullName>
    </recommendedName>
</protein>
<dbReference type="RefSeq" id="YP_010248568.1">
    <property type="nucleotide sequence ID" value="NC_060320.1"/>
</dbReference>
<keyword evidence="7" id="KW-0375">Hydrogen ion transport</keyword>
<evidence type="ECO:0000313" key="14">
    <source>
        <dbReference type="EMBL" id="QTK22347.1"/>
    </source>
</evidence>
<dbReference type="PRINTS" id="PR00123">
    <property type="entry name" value="ATPASEA"/>
</dbReference>
<evidence type="ECO:0000256" key="7">
    <source>
        <dbReference type="ARBA" id="ARBA00022781"/>
    </source>
</evidence>
<dbReference type="PROSITE" id="PS00449">
    <property type="entry name" value="ATPASE_A"/>
    <property type="match status" value="1"/>
</dbReference>
<evidence type="ECO:0000256" key="10">
    <source>
        <dbReference type="ARBA" id="ARBA00023136"/>
    </source>
</evidence>
<dbReference type="PANTHER" id="PTHR11410">
    <property type="entry name" value="ATP SYNTHASE SUBUNIT A"/>
    <property type="match status" value="1"/>
</dbReference>
<feature type="transmembrane region" description="Helical" evidence="13">
    <location>
        <begin position="122"/>
        <end position="141"/>
    </location>
</feature>
<evidence type="ECO:0000256" key="11">
    <source>
        <dbReference type="ARBA" id="ARBA00023310"/>
    </source>
</evidence>
<accession>A0A8A6W5M0</accession>
<evidence type="ECO:0000256" key="9">
    <source>
        <dbReference type="ARBA" id="ARBA00023065"/>
    </source>
</evidence>
<evidence type="ECO:0000256" key="8">
    <source>
        <dbReference type="ARBA" id="ARBA00022989"/>
    </source>
</evidence>
<keyword evidence="15" id="KW-0496">Mitochondrion</keyword>
<dbReference type="GO" id="GO:0045259">
    <property type="term" value="C:proton-transporting ATP synthase complex"/>
    <property type="evidence" value="ECO:0007669"/>
    <property type="project" value="UniProtKB-KW"/>
</dbReference>
<evidence type="ECO:0000256" key="12">
    <source>
        <dbReference type="RuleBase" id="RU004450"/>
    </source>
</evidence>
<dbReference type="PANTHER" id="PTHR11410:SF0">
    <property type="entry name" value="ATP SYNTHASE SUBUNIT A"/>
    <property type="match status" value="1"/>
</dbReference>
<dbReference type="NCBIfam" id="NF004482">
    <property type="entry name" value="PRK05815.2-4"/>
    <property type="match status" value="1"/>
</dbReference>
<name>A0A8A6W5M0_9ASCO</name>
<keyword evidence="8 13" id="KW-1133">Transmembrane helix</keyword>
<dbReference type="GO" id="GO:0005743">
    <property type="term" value="C:mitochondrial inner membrane"/>
    <property type="evidence" value="ECO:0007669"/>
    <property type="project" value="UniProtKB-SubCell"/>
</dbReference>
<keyword evidence="11" id="KW-0066">ATP synthesis</keyword>
<evidence type="ECO:0000256" key="5">
    <source>
        <dbReference type="ARBA" id="ARBA00022547"/>
    </source>
</evidence>
<dbReference type="SUPFAM" id="SSF81336">
    <property type="entry name" value="F1F0 ATP synthase subunit A"/>
    <property type="match status" value="1"/>
</dbReference>
<feature type="transmembrane region" description="Helical" evidence="13">
    <location>
        <begin position="90"/>
        <end position="116"/>
    </location>
</feature>
<gene>
    <name evidence="15" type="primary">atp6</name>
</gene>
<dbReference type="InterPro" id="IPR023011">
    <property type="entry name" value="ATP_synth_F0_asu_AS"/>
</dbReference>
<evidence type="ECO:0000256" key="3">
    <source>
        <dbReference type="ARBA" id="ARBA00021312"/>
    </source>
</evidence>
<evidence type="ECO:0000256" key="2">
    <source>
        <dbReference type="ARBA" id="ARBA00006810"/>
    </source>
</evidence>
<reference evidence="15" key="1">
    <citation type="journal article" date="2021" name="Commun. Biol.">
        <title>Genomic insights into the host specific adaptation of the Pneumocystis genus.</title>
        <authorList>
            <person name="Cisse O.H."/>
            <person name="Ma L."/>
            <person name="Dekker J.P."/>
            <person name="Khil P.P."/>
            <person name="Youn J.-H."/>
            <person name="Brenchley J.M."/>
            <person name="Blair R."/>
            <person name="Pahar B."/>
            <person name="Chabe M."/>
            <person name="Van Rompay K.K.A."/>
            <person name="Keesler R."/>
            <person name="Sukura A."/>
            <person name="Hirsch V."/>
            <person name="Kutty G."/>
            <person name="Liu Y."/>
            <person name="Peng L."/>
            <person name="Chen J."/>
            <person name="Song J."/>
            <person name="Weissenbacher-Lang C."/>
            <person name="Xu J."/>
            <person name="Upham N.S."/>
            <person name="Stajich J.E."/>
            <person name="Cuomo C.A."/>
            <person name="Cushion M.T."/>
            <person name="Kovacs J.A."/>
        </authorList>
    </citation>
    <scope>NUCLEOTIDE SEQUENCE</scope>
    <source>
        <strain evidence="15">AU</strain>
        <strain evidence="14">CK1</strain>
    </source>
</reference>
<dbReference type="GeneID" id="70587657"/>